<dbReference type="Proteomes" id="UP001486626">
    <property type="component" value="Unassembled WGS sequence"/>
</dbReference>
<dbReference type="EMBL" id="JAQJCQ010000021">
    <property type="protein sequence ID" value="MEL4893538.1"/>
    <property type="molecule type" value="Genomic_DNA"/>
</dbReference>
<keyword evidence="2" id="KW-1185">Reference proteome</keyword>
<sequence length="466" mass="49798">MLLGEALSVFPGQPFLGGTAGLDEASSLPHPFWSGLHAAGFAMRMMVTWDRLAASGRCGQAPLLRSPSGVAGCLRLSPVRQLTGQRVASGAADMSVLTSTLGDVAMGRLVRGWSCVLLGALAVSGHAAGITRQDLRDTLLAFRAKASVGPFGPEELREVAKVLDGGIPSEGQVGCEGVNALGAIVLASRGDGKLQTRLMDALYERVGDDVDAQGYAELADRVALSSGKKPSYGAVPELKDGVLRLQEGLSEMAVNQERDDLGLAPIAVDLRAASDLISVGVPYDQAVGGAALCQRPQPITHPDLRRSLDERYARDQKLREAWDEAGTGADSAEAKAADADDARNAVFVADVLKKYGFPDAQMVGRKGVMAFYILVQHSHSPELIRAALGMARPLMLRGEMARHDYALMIDRLCMYQGKDQIYGSQVSEDGGKIEPYPIQDRASLDRRREIMAMEPFDAYLSSMQSN</sequence>
<dbReference type="Pfam" id="PF20329">
    <property type="entry name" value="DUF6624"/>
    <property type="match status" value="1"/>
</dbReference>
<name>A0ABU9LFY9_9XANT</name>
<protein>
    <submittedName>
        <fullName evidence="1">Uncharacterized protein</fullName>
    </submittedName>
</protein>
<gene>
    <name evidence="1" type="ORF">PIQ37_19120</name>
</gene>
<dbReference type="RefSeq" id="WP_342074680.1">
    <property type="nucleotide sequence ID" value="NZ_JAQJCQ010000021.1"/>
</dbReference>
<evidence type="ECO:0000313" key="2">
    <source>
        <dbReference type="Proteomes" id="UP001486626"/>
    </source>
</evidence>
<evidence type="ECO:0000313" key="1">
    <source>
        <dbReference type="EMBL" id="MEL4893538.1"/>
    </source>
</evidence>
<accession>A0ABU9LFY9</accession>
<dbReference type="InterPro" id="IPR046732">
    <property type="entry name" value="DUF6624"/>
</dbReference>
<reference evidence="1 2" key="1">
    <citation type="journal article" date="2024" name="FEMS Microbiol. Lett.">
        <title>Xanthomonas protegens sp. nov., a novel rice seed-associated bacterium, provides in vivo protection against X. oryzae pv. oryzae, the bacterial leaf blight pathogen.</title>
        <authorList>
            <person name="Rana R."/>
            <person name="Sharma A."/>
            <person name="Madhavan V.N."/>
            <person name="Korpole S."/>
            <person name="Sonti R.V."/>
            <person name="Patel H.K."/>
            <person name="Patil P.B."/>
        </authorList>
    </citation>
    <scope>NUCLEOTIDE SEQUENCE [LARGE SCALE GENOMIC DNA]</scope>
    <source>
        <strain evidence="1 2">PPL118</strain>
    </source>
</reference>
<proteinExistence type="predicted"/>
<organism evidence="1 2">
    <name type="scientific">Xanthomonas protegens</name>
    <dbReference type="NCBI Taxonomy" id="3380705"/>
    <lineage>
        <taxon>Bacteria</taxon>
        <taxon>Pseudomonadati</taxon>
        <taxon>Pseudomonadota</taxon>
        <taxon>Gammaproteobacteria</taxon>
        <taxon>Lysobacterales</taxon>
        <taxon>Lysobacteraceae</taxon>
        <taxon>Xanthomonas</taxon>
    </lineage>
</organism>
<comment type="caution">
    <text evidence="1">The sequence shown here is derived from an EMBL/GenBank/DDBJ whole genome shotgun (WGS) entry which is preliminary data.</text>
</comment>